<evidence type="ECO:0000313" key="2">
    <source>
        <dbReference type="Proteomes" id="UP001604277"/>
    </source>
</evidence>
<organism evidence="1 2">
    <name type="scientific">Forsythia ovata</name>
    <dbReference type="NCBI Taxonomy" id="205694"/>
    <lineage>
        <taxon>Eukaryota</taxon>
        <taxon>Viridiplantae</taxon>
        <taxon>Streptophyta</taxon>
        <taxon>Embryophyta</taxon>
        <taxon>Tracheophyta</taxon>
        <taxon>Spermatophyta</taxon>
        <taxon>Magnoliopsida</taxon>
        <taxon>eudicotyledons</taxon>
        <taxon>Gunneridae</taxon>
        <taxon>Pentapetalae</taxon>
        <taxon>asterids</taxon>
        <taxon>lamiids</taxon>
        <taxon>Lamiales</taxon>
        <taxon>Oleaceae</taxon>
        <taxon>Forsythieae</taxon>
        <taxon>Forsythia</taxon>
    </lineage>
</organism>
<dbReference type="Proteomes" id="UP001604277">
    <property type="component" value="Unassembled WGS sequence"/>
</dbReference>
<comment type="caution">
    <text evidence="1">The sequence shown here is derived from an EMBL/GenBank/DDBJ whole genome shotgun (WGS) entry which is preliminary data.</text>
</comment>
<evidence type="ECO:0000313" key="1">
    <source>
        <dbReference type="EMBL" id="KAL2456902.1"/>
    </source>
</evidence>
<reference evidence="2" key="1">
    <citation type="submission" date="2024-07" db="EMBL/GenBank/DDBJ databases">
        <title>Two chromosome-level genome assemblies of Korean endemic species Abeliophyllum distichum and Forsythia ovata (Oleaceae).</title>
        <authorList>
            <person name="Jang H."/>
        </authorList>
    </citation>
    <scope>NUCLEOTIDE SEQUENCE [LARGE SCALE GENOMIC DNA]</scope>
</reference>
<accession>A0ABD1NZ62</accession>
<gene>
    <name evidence="1" type="ORF">Fot_56612</name>
</gene>
<dbReference type="EMBL" id="JBFOLJ010000048">
    <property type="protein sequence ID" value="KAL2456902.1"/>
    <property type="molecule type" value="Genomic_DNA"/>
</dbReference>
<keyword evidence="2" id="KW-1185">Reference proteome</keyword>
<name>A0ABD1NZ62_9LAMI</name>
<dbReference type="AlphaFoldDB" id="A0ABD1NZ62"/>
<protein>
    <submittedName>
        <fullName evidence="1">Uncharacterized protein</fullName>
    </submittedName>
</protein>
<sequence length="128" mass="14295">MEEEEEAVIAKAVFHIANRKALVETLASPIFIPNRSSNRRRPPFLSIKAAISAGHRLSCTNLLEIGRKPIGNLVQSRTPLLYILSFSPLTTSSEFVGDWKKNHWTSHPKSEALRLIFLAGRTPSLLGY</sequence>
<proteinExistence type="predicted"/>